<evidence type="ECO:0000313" key="6">
    <source>
        <dbReference type="EMBL" id="AHF77549.1"/>
    </source>
</evidence>
<keyword evidence="7" id="KW-1185">Reference proteome</keyword>
<dbReference type="InterPro" id="IPR005119">
    <property type="entry name" value="LysR_subst-bd"/>
</dbReference>
<dbReference type="InterPro" id="IPR036390">
    <property type="entry name" value="WH_DNA-bd_sf"/>
</dbReference>
<keyword evidence="2" id="KW-0805">Transcription regulation</keyword>
<dbReference type="PANTHER" id="PTHR30537:SF5">
    <property type="entry name" value="HTH-TYPE TRANSCRIPTIONAL ACTIVATOR TTDR-RELATED"/>
    <property type="match status" value="1"/>
</dbReference>
<dbReference type="Pfam" id="PF03466">
    <property type="entry name" value="LysR_substrate"/>
    <property type="match status" value="1"/>
</dbReference>
<dbReference type="SUPFAM" id="SSF53850">
    <property type="entry name" value="Periplasmic binding protein-like II"/>
    <property type="match status" value="1"/>
</dbReference>
<gene>
    <name evidence="6" type="ORF">Sant_2509</name>
</gene>
<dbReference type="AlphaFoldDB" id="W0HUW1"/>
<dbReference type="InterPro" id="IPR000847">
    <property type="entry name" value="LysR_HTH_N"/>
</dbReference>
<dbReference type="RefSeq" id="WP_025422700.1">
    <property type="nucleotide sequence ID" value="NZ_CP006569.1"/>
</dbReference>
<evidence type="ECO:0000313" key="7">
    <source>
        <dbReference type="Proteomes" id="UP000019028"/>
    </source>
</evidence>
<evidence type="ECO:0000256" key="1">
    <source>
        <dbReference type="ARBA" id="ARBA00009437"/>
    </source>
</evidence>
<dbReference type="Pfam" id="PF00126">
    <property type="entry name" value="HTH_1"/>
    <property type="match status" value="1"/>
</dbReference>
<keyword evidence="4" id="KW-0804">Transcription</keyword>
<dbReference type="Gene3D" id="1.10.10.10">
    <property type="entry name" value="Winged helix-like DNA-binding domain superfamily/Winged helix DNA-binding domain"/>
    <property type="match status" value="1"/>
</dbReference>
<dbReference type="FunFam" id="1.10.10.10:FF:000001">
    <property type="entry name" value="LysR family transcriptional regulator"/>
    <property type="match status" value="1"/>
</dbReference>
<dbReference type="EMBL" id="CP006569">
    <property type="protein sequence ID" value="AHF77549.1"/>
    <property type="molecule type" value="Genomic_DNA"/>
</dbReference>
<dbReference type="PANTHER" id="PTHR30537">
    <property type="entry name" value="HTH-TYPE TRANSCRIPTIONAL REGULATOR"/>
    <property type="match status" value="1"/>
</dbReference>
<protein>
    <submittedName>
        <fullName evidence="6">Transcriptional regulator, LysR-family</fullName>
    </submittedName>
</protein>
<dbReference type="Gene3D" id="3.40.190.290">
    <property type="match status" value="1"/>
</dbReference>
<dbReference type="OrthoDB" id="9815676at2"/>
<dbReference type="Proteomes" id="UP000019028">
    <property type="component" value="Chromosome"/>
</dbReference>
<dbReference type="GO" id="GO:0006351">
    <property type="term" value="P:DNA-templated transcription"/>
    <property type="evidence" value="ECO:0007669"/>
    <property type="project" value="TreeGrafter"/>
</dbReference>
<proteinExistence type="inferred from homology"/>
<dbReference type="CDD" id="cd08422">
    <property type="entry name" value="PBP2_CrgA_like"/>
    <property type="match status" value="1"/>
</dbReference>
<reference evidence="6 7" key="1">
    <citation type="journal article" date="2014" name="Genome Biol. Evol.">
        <title>Genome degeneration and adaptation in a nascent stage of symbiosis.</title>
        <authorList>
            <person name="Oakeson K.F."/>
            <person name="Gil R."/>
            <person name="Clayton A.L."/>
            <person name="Dunn D.M."/>
            <person name="von Niederhausern A.C."/>
            <person name="Hamil C."/>
            <person name="Aoyagi A."/>
            <person name="Duval B."/>
            <person name="Baca A."/>
            <person name="Silva F.J."/>
            <person name="Vallier A."/>
            <person name="Jackson D.G."/>
            <person name="Latorre A."/>
            <person name="Weiss R.B."/>
            <person name="Heddi A."/>
            <person name="Moya A."/>
            <person name="Dale C."/>
        </authorList>
    </citation>
    <scope>NUCLEOTIDE SEQUENCE [LARGE SCALE GENOMIC DNA]</scope>
    <source>
        <strain evidence="6 7">HS1</strain>
    </source>
</reference>
<evidence type="ECO:0000256" key="4">
    <source>
        <dbReference type="ARBA" id="ARBA00023163"/>
    </source>
</evidence>
<dbReference type="InterPro" id="IPR058163">
    <property type="entry name" value="LysR-type_TF_proteobact-type"/>
</dbReference>
<evidence type="ECO:0000259" key="5">
    <source>
        <dbReference type="PROSITE" id="PS50931"/>
    </source>
</evidence>
<dbReference type="GO" id="GO:0043565">
    <property type="term" value="F:sequence-specific DNA binding"/>
    <property type="evidence" value="ECO:0007669"/>
    <property type="project" value="TreeGrafter"/>
</dbReference>
<dbReference type="KEGG" id="sod:Sant_2509"/>
<feature type="domain" description="HTH lysR-type" evidence="5">
    <location>
        <begin position="8"/>
        <end position="59"/>
    </location>
</feature>
<name>W0HUW1_9GAMM</name>
<organism evidence="6 7">
    <name type="scientific">Sodalis praecaptivus</name>
    <dbReference type="NCBI Taxonomy" id="1239307"/>
    <lineage>
        <taxon>Bacteria</taxon>
        <taxon>Pseudomonadati</taxon>
        <taxon>Pseudomonadota</taxon>
        <taxon>Gammaproteobacteria</taxon>
        <taxon>Enterobacterales</taxon>
        <taxon>Bruguierivoracaceae</taxon>
        <taxon>Sodalis</taxon>
    </lineage>
</organism>
<accession>W0HUW1</accession>
<dbReference type="HOGENOM" id="CLU_039613_16_2_6"/>
<dbReference type="PATRIC" id="fig|1239307.3.peg.2801"/>
<sequence length="303" mass="33418">MERLDCDRMLVAVLEMGSFAAAAARLGTSSGQASKMISRLEACLGVQLIKRTTRALSPTEVGQTYYHRIKILLDELDALDASVRSAADAPSGRLRLTSSISFGARQLAPVLVDFARQYPAIILDVDFSDQMVNLVDEGYDIALRIGRLDDSSLVARKLCDVRIVLAASPDYLLRRGEPTQPSDLRFHDCIVDTNFRDPNWQFGSNGDDGAVSISINSRLHFANADACLYAAMSGLGITRIPSFICGEHFRSGRLTPLLPQREMTPLGLYAIYPPARHLATKVRALVDYLANRFRGQPAWDQGW</sequence>
<evidence type="ECO:0000256" key="3">
    <source>
        <dbReference type="ARBA" id="ARBA00023125"/>
    </source>
</evidence>
<dbReference type="InterPro" id="IPR036388">
    <property type="entry name" value="WH-like_DNA-bd_sf"/>
</dbReference>
<evidence type="ECO:0000256" key="2">
    <source>
        <dbReference type="ARBA" id="ARBA00023015"/>
    </source>
</evidence>
<comment type="similarity">
    <text evidence="1">Belongs to the LysR transcriptional regulatory family.</text>
</comment>
<dbReference type="GO" id="GO:0003700">
    <property type="term" value="F:DNA-binding transcription factor activity"/>
    <property type="evidence" value="ECO:0007669"/>
    <property type="project" value="InterPro"/>
</dbReference>
<dbReference type="PROSITE" id="PS50931">
    <property type="entry name" value="HTH_LYSR"/>
    <property type="match status" value="1"/>
</dbReference>
<dbReference type="SUPFAM" id="SSF46785">
    <property type="entry name" value="Winged helix' DNA-binding domain"/>
    <property type="match status" value="1"/>
</dbReference>
<keyword evidence="3" id="KW-0238">DNA-binding</keyword>